<feature type="region of interest" description="Disordered" evidence="4">
    <location>
        <begin position="517"/>
        <end position="536"/>
    </location>
</feature>
<feature type="region of interest" description="Disordered" evidence="4">
    <location>
        <begin position="346"/>
        <end position="386"/>
    </location>
</feature>
<dbReference type="PROSITE" id="PS51184">
    <property type="entry name" value="JMJC"/>
    <property type="match status" value="1"/>
</dbReference>
<dbReference type="GO" id="GO:0046872">
    <property type="term" value="F:metal ion binding"/>
    <property type="evidence" value="ECO:0007669"/>
    <property type="project" value="UniProtKB-KW"/>
</dbReference>
<dbReference type="GO" id="GO:0031490">
    <property type="term" value="F:chromatin DNA binding"/>
    <property type="evidence" value="ECO:0007669"/>
    <property type="project" value="TreeGrafter"/>
</dbReference>
<dbReference type="InterPro" id="IPR045109">
    <property type="entry name" value="LSDs-like"/>
</dbReference>
<proteinExistence type="predicted"/>
<dbReference type="Proteomes" id="UP000193467">
    <property type="component" value="Unassembled WGS sequence"/>
</dbReference>
<dbReference type="GO" id="GO:0006357">
    <property type="term" value="P:regulation of transcription by RNA polymerase II"/>
    <property type="evidence" value="ECO:0007669"/>
    <property type="project" value="TreeGrafter"/>
</dbReference>
<feature type="region of interest" description="Disordered" evidence="4">
    <location>
        <begin position="698"/>
        <end position="770"/>
    </location>
</feature>
<evidence type="ECO:0000256" key="3">
    <source>
        <dbReference type="ARBA" id="ARBA00023242"/>
    </source>
</evidence>
<feature type="compositionally biased region" description="Polar residues" evidence="4">
    <location>
        <begin position="698"/>
        <end position="723"/>
    </location>
</feature>
<evidence type="ECO:0000256" key="4">
    <source>
        <dbReference type="SAM" id="MobiDB-lite"/>
    </source>
</evidence>
<dbReference type="GO" id="GO:0032454">
    <property type="term" value="F:histone H3K9 demethylase activity"/>
    <property type="evidence" value="ECO:0007669"/>
    <property type="project" value="InterPro"/>
</dbReference>
<organism evidence="6 7">
    <name type="scientific">Leucosporidium creatinivorum</name>
    <dbReference type="NCBI Taxonomy" id="106004"/>
    <lineage>
        <taxon>Eukaryota</taxon>
        <taxon>Fungi</taxon>
        <taxon>Dikarya</taxon>
        <taxon>Basidiomycota</taxon>
        <taxon>Pucciniomycotina</taxon>
        <taxon>Microbotryomycetes</taxon>
        <taxon>Leucosporidiales</taxon>
        <taxon>Leucosporidium</taxon>
    </lineage>
</organism>
<reference evidence="6 7" key="1">
    <citation type="submission" date="2016-07" db="EMBL/GenBank/DDBJ databases">
        <title>Pervasive Adenine N6-methylation of Active Genes in Fungi.</title>
        <authorList>
            <consortium name="DOE Joint Genome Institute"/>
            <person name="Mondo S.J."/>
            <person name="Dannebaum R.O."/>
            <person name="Kuo R.C."/>
            <person name="Labutti K."/>
            <person name="Haridas S."/>
            <person name="Kuo A."/>
            <person name="Salamov A."/>
            <person name="Ahrendt S.R."/>
            <person name="Lipzen A."/>
            <person name="Sullivan W."/>
            <person name="Andreopoulos W.B."/>
            <person name="Clum A."/>
            <person name="Lindquist E."/>
            <person name="Daum C."/>
            <person name="Ramamoorthy G.K."/>
            <person name="Gryganskyi A."/>
            <person name="Culley D."/>
            <person name="Magnuson J.K."/>
            <person name="James T.Y."/>
            <person name="O'Malley M.A."/>
            <person name="Stajich J.E."/>
            <person name="Spatafora J.W."/>
            <person name="Visel A."/>
            <person name="Grigoriev I.V."/>
        </authorList>
    </citation>
    <scope>NUCLEOTIDE SEQUENCE [LARGE SCALE GENOMIC DNA]</scope>
    <source>
        <strain evidence="6 7">62-1032</strain>
    </source>
</reference>
<keyword evidence="2" id="KW-0479">Metal-binding</keyword>
<feature type="compositionally biased region" description="Pro residues" evidence="4">
    <location>
        <begin position="435"/>
        <end position="447"/>
    </location>
</feature>
<feature type="compositionally biased region" description="Low complexity" evidence="4">
    <location>
        <begin position="728"/>
        <end position="743"/>
    </location>
</feature>
<dbReference type="GO" id="GO:0003712">
    <property type="term" value="F:transcription coregulator activity"/>
    <property type="evidence" value="ECO:0007669"/>
    <property type="project" value="TreeGrafter"/>
</dbReference>
<feature type="region of interest" description="Disordered" evidence="4">
    <location>
        <begin position="953"/>
        <end position="978"/>
    </location>
</feature>
<dbReference type="SMART" id="SM00558">
    <property type="entry name" value="JmjC"/>
    <property type="match status" value="1"/>
</dbReference>
<dbReference type="InParanoid" id="A0A1Y2FN41"/>
<dbReference type="PANTHER" id="PTHR12549">
    <property type="entry name" value="JMJC DOMAIN-CONTAINING HISTONE DEMETHYLATION PROTEIN"/>
    <property type="match status" value="1"/>
</dbReference>
<feature type="domain" description="JmjC" evidence="5">
    <location>
        <begin position="1134"/>
        <end position="1329"/>
    </location>
</feature>
<feature type="region of interest" description="Disordered" evidence="4">
    <location>
        <begin position="433"/>
        <end position="490"/>
    </location>
</feature>
<dbReference type="GO" id="GO:0000118">
    <property type="term" value="C:histone deacetylase complex"/>
    <property type="evidence" value="ECO:0007669"/>
    <property type="project" value="TreeGrafter"/>
</dbReference>
<protein>
    <recommendedName>
        <fullName evidence="5">JmjC domain-containing protein</fullName>
    </recommendedName>
</protein>
<name>A0A1Y2FN41_9BASI</name>
<dbReference type="SUPFAM" id="SSF51197">
    <property type="entry name" value="Clavaminate synthase-like"/>
    <property type="match status" value="1"/>
</dbReference>
<feature type="region of interest" description="Disordered" evidence="4">
    <location>
        <begin position="165"/>
        <end position="209"/>
    </location>
</feature>
<feature type="compositionally biased region" description="Basic residues" evidence="4">
    <location>
        <begin position="960"/>
        <end position="971"/>
    </location>
</feature>
<feature type="compositionally biased region" description="Low complexity" evidence="4">
    <location>
        <begin position="165"/>
        <end position="176"/>
    </location>
</feature>
<dbReference type="GO" id="GO:0000785">
    <property type="term" value="C:chromatin"/>
    <property type="evidence" value="ECO:0007669"/>
    <property type="project" value="TreeGrafter"/>
</dbReference>
<keyword evidence="7" id="KW-1185">Reference proteome</keyword>
<sequence>MQHYHQSAATQVATAPFHAGAPSFFAPLPGPKVVGNSSTANNGLKFAFEPSPPPSSTVALQLDPSGQEHAAMLAKVPATAPVHQTGYQGVPQDVQVGLGLAFPSSDAPAPVSSTVALAAPAPAPTPTFGQDQRDVSQIDQAPYGGSQSYPSLPVAQSAAPFADSSSSFAAQQISPSHPSPPLAARDPGAAEPVEASPRTTPILPSGPPKIYGPCVASPVSASPSPRSSFAAEPFNAANYSYGNTSLLADYGNAEASGSRSLFHFTNFPPRRLEESFVRTRMADDPEEGLQGNRAYGYQATPADLEEFRRQAAARVAEEERRARRWEARMLARQEFRGSPAMVTVPFRTPTASLPRPIARPSPRPQLKGLPRQTTRLPQPKRPKNMATQTRFKRALAVSLFPETAQPDRLVNLSHVPTFFNLLDLPPEYIVTVEATPPPPSPQKPHPPSSVGTNPVELYPIDDPSAEPVSAPRMSRSTSTSTSAFDSPVPQRFVNVDSPQVGSSMGGTPIFDSPLVESSRFGSAMPSPRVGSRRRDSTLMTESIEVDDSILVDATAPAPAQVEPVAPVEAQAEIPDWIKALNAAPGLDDWTIDTEKGFQQEEFAGSPAAPPLATASTQGAIADLPIDSPALPLDLAALIDSATNNAPFPTPTSLLDSQTNGAPFPSPGSVVNGDAPVDLGLFGITPNYEVALAQPQQNDYNTGLQSNVDSPFPPATTNGSSTATPALDTASESPAPAAMATPTSNGKPKPKAKRARATDDDSGKRKKKTKDVATPVIKMELDPETGTYYQVQPTSCLAKRCEGKSRCFQCIARNVGAGGCRFQDIRSFTIDQSGNPLEAKFRDTTEADDQPHFGRPLSSPYTPQHGEWIRTAIAPYLVAILERELAHSSMPETKRMRLNVKTSHVCDTCLHISVGGDWICSSCGRSSCHNCRAELVELVRKEREGGPAAAIALASSTPEHQRRRKCGTKKRGASNADAGHTLESFTPLTWLDKAGLEATIAQAKAWATSHPSPTAVATVPLEHLARYLCRDPILPSERPILVVPVTDLTESLFHQLWEAAEPLVVDQINLQYVGAWTPEYFAEQFGDVRCDLVNHKSLETAPSLVSYFFGLYGQPKPDSKSWKLKGFPESGFASQPEYLASYLHTIPLGDLLRPDGVLSLISHAPVDAPRNELGPRNGFSWAGRGSTMLHMENTDTMNLMTWSSLTAVGSLGSARYDVFRPEDAETIRSYIFDQLSRKMHKGVSGHVYRQSHDDPLLAENVYLDPELRDELFNLHGIKPFTFYQRPGQFVMIPAGCAYQVTNYDDCLNICHHFLSRESLARGLQVYDQSRRQTKERNLWRHDTVQLESQLLWSWKSVDDLENPAPPPQAQQATASLPVTKASKRAKKAEVDDDWVPS</sequence>
<dbReference type="InterPro" id="IPR003347">
    <property type="entry name" value="JmjC_dom"/>
</dbReference>
<evidence type="ECO:0000313" key="6">
    <source>
        <dbReference type="EMBL" id="ORY85411.1"/>
    </source>
</evidence>
<dbReference type="STRING" id="106004.A0A1Y2FN41"/>
<dbReference type="PANTHER" id="PTHR12549:SF38">
    <property type="entry name" value="JMJC DOMAIN-CONTAINING HISTONE DEMETHYLASE 2, ISOFORM A"/>
    <property type="match status" value="1"/>
</dbReference>
<evidence type="ECO:0000313" key="7">
    <source>
        <dbReference type="Proteomes" id="UP000193467"/>
    </source>
</evidence>
<comment type="caution">
    <text evidence="6">The sequence shown here is derived from an EMBL/GenBank/DDBJ whole genome shotgun (WGS) entry which is preliminary data.</text>
</comment>
<evidence type="ECO:0000256" key="1">
    <source>
        <dbReference type="ARBA" id="ARBA00004123"/>
    </source>
</evidence>
<dbReference type="Pfam" id="PF02373">
    <property type="entry name" value="JmjC"/>
    <property type="match status" value="1"/>
</dbReference>
<dbReference type="OrthoDB" id="1612078at2759"/>
<accession>A0A1Y2FN41</accession>
<keyword evidence="3" id="KW-0539">Nucleus</keyword>
<feature type="region of interest" description="Disordered" evidence="4">
    <location>
        <begin position="1357"/>
        <end position="1396"/>
    </location>
</feature>
<comment type="subcellular location">
    <subcellularLocation>
        <location evidence="1">Nucleus</location>
    </subcellularLocation>
</comment>
<gene>
    <name evidence="6" type="ORF">BCR35DRAFT_302900</name>
</gene>
<dbReference type="Gene3D" id="2.60.120.650">
    <property type="entry name" value="Cupin"/>
    <property type="match status" value="1"/>
</dbReference>
<dbReference type="EMBL" id="MCGR01000016">
    <property type="protein sequence ID" value="ORY85411.1"/>
    <property type="molecule type" value="Genomic_DNA"/>
</dbReference>
<evidence type="ECO:0000259" key="5">
    <source>
        <dbReference type="PROSITE" id="PS51184"/>
    </source>
</evidence>
<evidence type="ECO:0000256" key="2">
    <source>
        <dbReference type="ARBA" id="ARBA00022723"/>
    </source>
</evidence>